<dbReference type="AlphaFoldDB" id="A0A3E1NKQ2"/>
<keyword evidence="1" id="KW-0812">Transmembrane</keyword>
<keyword evidence="1" id="KW-0472">Membrane</keyword>
<feature type="transmembrane region" description="Helical" evidence="1">
    <location>
        <begin position="21"/>
        <end position="41"/>
    </location>
</feature>
<organism evidence="2 3">
    <name type="scientific">Chitinophaga silvisoli</name>
    <dbReference type="NCBI Taxonomy" id="2291814"/>
    <lineage>
        <taxon>Bacteria</taxon>
        <taxon>Pseudomonadati</taxon>
        <taxon>Bacteroidota</taxon>
        <taxon>Chitinophagia</taxon>
        <taxon>Chitinophagales</taxon>
        <taxon>Chitinophagaceae</taxon>
        <taxon>Chitinophaga</taxon>
    </lineage>
</organism>
<evidence type="ECO:0000313" key="2">
    <source>
        <dbReference type="EMBL" id="RFM28368.1"/>
    </source>
</evidence>
<sequence length="66" mass="7868">MEMRMVMGVVNVEMSVEMVMLKGLVLLAFLFLFHILLHILFLINLNLLFQLLLFLSYNFSLYYHNL</sequence>
<accession>A0A3E1NKQ2</accession>
<proteinExistence type="predicted"/>
<evidence type="ECO:0000313" key="3">
    <source>
        <dbReference type="Proteomes" id="UP000261174"/>
    </source>
</evidence>
<reference evidence="2 3" key="1">
    <citation type="submission" date="2018-08" db="EMBL/GenBank/DDBJ databases">
        <title>Chitinophaga sp. K20C18050901, a novel bacterium isolated from forest soil.</title>
        <authorList>
            <person name="Wang C."/>
        </authorList>
    </citation>
    <scope>NUCLEOTIDE SEQUENCE [LARGE SCALE GENOMIC DNA]</scope>
    <source>
        <strain evidence="2 3">K20C18050901</strain>
    </source>
</reference>
<dbReference type="EMBL" id="QTJV01000057">
    <property type="protein sequence ID" value="RFM28368.1"/>
    <property type="molecule type" value="Genomic_DNA"/>
</dbReference>
<gene>
    <name evidence="2" type="ORF">DXN04_34350</name>
</gene>
<keyword evidence="3" id="KW-1185">Reference proteome</keyword>
<name>A0A3E1NKQ2_9BACT</name>
<evidence type="ECO:0000256" key="1">
    <source>
        <dbReference type="SAM" id="Phobius"/>
    </source>
</evidence>
<protein>
    <submittedName>
        <fullName evidence="2">Uncharacterized protein</fullName>
    </submittedName>
</protein>
<feature type="transmembrane region" description="Helical" evidence="1">
    <location>
        <begin position="47"/>
        <end position="64"/>
    </location>
</feature>
<keyword evidence="1" id="KW-1133">Transmembrane helix</keyword>
<comment type="caution">
    <text evidence="2">The sequence shown here is derived from an EMBL/GenBank/DDBJ whole genome shotgun (WGS) entry which is preliminary data.</text>
</comment>
<dbReference type="Proteomes" id="UP000261174">
    <property type="component" value="Unassembled WGS sequence"/>
</dbReference>